<dbReference type="AlphaFoldDB" id="A0A0F5QMM8"/>
<dbReference type="Proteomes" id="UP000033411">
    <property type="component" value="Unassembled WGS sequence"/>
</dbReference>
<sequence>MVKTTQYNGLTLIEFDSQGPRLGTERDASDVLSEAFAVDASVVVIPVDRLDPQFFELRSGLAGGFFQKLQNYDCRLVIVGDISAEVTASKSLHDFVYETNRRGHHLFVPDRQTMLDRL</sequence>
<evidence type="ECO:0000259" key="1">
    <source>
        <dbReference type="Pfam" id="PF13788"/>
    </source>
</evidence>
<reference evidence="3 4" key="1">
    <citation type="submission" date="2015-03" db="EMBL/GenBank/DDBJ databases">
        <authorList>
            <person name="Lepp D."/>
            <person name="Hassan Y.I."/>
            <person name="Li X.-Z."/>
            <person name="Zhou T."/>
        </authorList>
    </citation>
    <scope>NUCLEOTIDE SEQUENCE [LARGE SCALE GENOMIC DNA]</scope>
    <source>
        <strain evidence="3 4">E84</strain>
    </source>
</reference>
<dbReference type="STRING" id="1293439.WH87_00825"/>
<accession>A0A0F5QMM8</accession>
<dbReference type="PATRIC" id="fig|1293439.3.peg.2261"/>
<evidence type="ECO:0000313" key="3">
    <source>
        <dbReference type="EMBL" id="KKC41294.1"/>
    </source>
</evidence>
<dbReference type="Pfam" id="PF13788">
    <property type="entry name" value="DUF4180"/>
    <property type="match status" value="1"/>
</dbReference>
<proteinExistence type="predicted"/>
<dbReference type="EMBL" id="LANJ01000002">
    <property type="protein sequence ID" value="KKC41294.1"/>
    <property type="molecule type" value="Genomic_DNA"/>
</dbReference>
<dbReference type="RefSeq" id="WP_046137699.1">
    <property type="nucleotide sequence ID" value="NZ_LANJ01000002.1"/>
</dbReference>
<protein>
    <recommendedName>
        <fullName evidence="1">DUF4180 domain-containing protein</fullName>
    </recommendedName>
</protein>
<evidence type="ECO:0000313" key="2">
    <source>
        <dbReference type="EMBL" id="KKC41230.1"/>
    </source>
</evidence>
<dbReference type="OrthoDB" id="8595425at2"/>
<name>A0A0F5QMM8_9HYPH</name>
<feature type="domain" description="DUF4180" evidence="1">
    <location>
        <begin position="9"/>
        <end position="118"/>
    </location>
</feature>
<dbReference type="EMBL" id="LANJ01000002">
    <property type="protein sequence ID" value="KKC41230.1"/>
    <property type="molecule type" value="Genomic_DNA"/>
</dbReference>
<dbReference type="InterPro" id="IPR025438">
    <property type="entry name" value="DUF4180"/>
</dbReference>
<comment type="caution">
    <text evidence="3">The sequence shown here is derived from an EMBL/GenBank/DDBJ whole genome shotgun (WGS) entry which is preliminary data.</text>
</comment>
<evidence type="ECO:0000313" key="4">
    <source>
        <dbReference type="Proteomes" id="UP000033411"/>
    </source>
</evidence>
<gene>
    <name evidence="2" type="ORF">WH87_00825</name>
    <name evidence="3" type="ORF">WH87_01230</name>
</gene>
<organism evidence="3 4">
    <name type="scientific">Devosia epidermidihirudinis</name>
    <dbReference type="NCBI Taxonomy" id="1293439"/>
    <lineage>
        <taxon>Bacteria</taxon>
        <taxon>Pseudomonadati</taxon>
        <taxon>Pseudomonadota</taxon>
        <taxon>Alphaproteobacteria</taxon>
        <taxon>Hyphomicrobiales</taxon>
        <taxon>Devosiaceae</taxon>
        <taxon>Devosia</taxon>
    </lineage>
</organism>
<keyword evidence="4" id="KW-1185">Reference proteome</keyword>